<evidence type="ECO:0000313" key="1">
    <source>
        <dbReference type="EMBL" id="OUD12285.1"/>
    </source>
</evidence>
<sequence length="97" mass="11118">MQGKEPETIVWNRRMTLEEICDPNNRHPLSSYGFSESLTKDCEAMSIRLKKGDVAIIPAHNIHAVIGFSGFRRCSYMAFFHFIKDGSNGFSKMIFRT</sequence>
<name>A0A251X4K4_9GAMM</name>
<comment type="caution">
    <text evidence="1">The sequence shown here is derived from an EMBL/GenBank/DDBJ whole genome shotgun (WGS) entry which is preliminary data.</text>
</comment>
<gene>
    <name evidence="1" type="ORF">TPSD3_14300</name>
</gene>
<dbReference type="Proteomes" id="UP000194798">
    <property type="component" value="Unassembled WGS sequence"/>
</dbReference>
<protein>
    <recommendedName>
        <fullName evidence="3">JmjC domain-containing protein</fullName>
    </recommendedName>
</protein>
<dbReference type="EMBL" id="MSLT01000023">
    <property type="protein sequence ID" value="OUD12285.1"/>
    <property type="molecule type" value="Genomic_DNA"/>
</dbReference>
<evidence type="ECO:0008006" key="3">
    <source>
        <dbReference type="Google" id="ProtNLM"/>
    </source>
</evidence>
<evidence type="ECO:0000313" key="2">
    <source>
        <dbReference type="Proteomes" id="UP000194798"/>
    </source>
</evidence>
<dbReference type="AlphaFoldDB" id="A0A251X4K4"/>
<proteinExistence type="predicted"/>
<accession>A0A251X4K4</accession>
<organism evidence="1 2">
    <name type="scientific">Thioflexithrix psekupsensis</name>
    <dbReference type="NCBI Taxonomy" id="1570016"/>
    <lineage>
        <taxon>Bacteria</taxon>
        <taxon>Pseudomonadati</taxon>
        <taxon>Pseudomonadota</taxon>
        <taxon>Gammaproteobacteria</taxon>
        <taxon>Thiotrichales</taxon>
        <taxon>Thioflexithrix</taxon>
    </lineage>
</organism>
<keyword evidence="2" id="KW-1185">Reference proteome</keyword>
<reference evidence="1 2" key="1">
    <citation type="submission" date="2016-12" db="EMBL/GenBank/DDBJ databases">
        <title>Thioflexothrix psekupsii D3 genome sequencing and assembly.</title>
        <authorList>
            <person name="Fomenkov A."/>
            <person name="Vincze T."/>
            <person name="Grabovich M."/>
            <person name="Anton B.P."/>
            <person name="Dubinina G."/>
            <person name="Orlova M."/>
            <person name="Belousova E."/>
            <person name="Roberts R.J."/>
        </authorList>
    </citation>
    <scope>NUCLEOTIDE SEQUENCE [LARGE SCALE GENOMIC DNA]</scope>
    <source>
        <strain evidence="1">D3</strain>
    </source>
</reference>